<evidence type="ECO:0000313" key="1">
    <source>
        <dbReference type="EMBL" id="KAH0455071.1"/>
    </source>
</evidence>
<accession>A0AAV7GEZ8</accession>
<proteinExistence type="predicted"/>
<gene>
    <name evidence="1" type="ORF">IEQ34_016995</name>
</gene>
<dbReference type="Proteomes" id="UP000775213">
    <property type="component" value="Unassembled WGS sequence"/>
</dbReference>
<name>A0AAV7GEZ8_DENCH</name>
<dbReference type="AlphaFoldDB" id="A0AAV7GEZ8"/>
<keyword evidence="2" id="KW-1185">Reference proteome</keyword>
<reference evidence="1 2" key="1">
    <citation type="journal article" date="2021" name="Hortic Res">
        <title>Chromosome-scale assembly of the Dendrobium chrysotoxum genome enhances the understanding of orchid evolution.</title>
        <authorList>
            <person name="Zhang Y."/>
            <person name="Zhang G.Q."/>
            <person name="Zhang D."/>
            <person name="Liu X.D."/>
            <person name="Xu X.Y."/>
            <person name="Sun W.H."/>
            <person name="Yu X."/>
            <person name="Zhu X."/>
            <person name="Wang Z.W."/>
            <person name="Zhao X."/>
            <person name="Zhong W.Y."/>
            <person name="Chen H."/>
            <person name="Yin W.L."/>
            <person name="Huang T."/>
            <person name="Niu S.C."/>
            <person name="Liu Z.J."/>
        </authorList>
    </citation>
    <scope>NUCLEOTIDE SEQUENCE [LARGE SCALE GENOMIC DNA]</scope>
    <source>
        <strain evidence="1">Lindl</strain>
    </source>
</reference>
<evidence type="ECO:0000313" key="2">
    <source>
        <dbReference type="Proteomes" id="UP000775213"/>
    </source>
</evidence>
<protein>
    <submittedName>
        <fullName evidence="1">Uncharacterized protein</fullName>
    </submittedName>
</protein>
<organism evidence="1 2">
    <name type="scientific">Dendrobium chrysotoxum</name>
    <name type="common">Orchid</name>
    <dbReference type="NCBI Taxonomy" id="161865"/>
    <lineage>
        <taxon>Eukaryota</taxon>
        <taxon>Viridiplantae</taxon>
        <taxon>Streptophyta</taxon>
        <taxon>Embryophyta</taxon>
        <taxon>Tracheophyta</taxon>
        <taxon>Spermatophyta</taxon>
        <taxon>Magnoliopsida</taxon>
        <taxon>Liliopsida</taxon>
        <taxon>Asparagales</taxon>
        <taxon>Orchidaceae</taxon>
        <taxon>Epidendroideae</taxon>
        <taxon>Malaxideae</taxon>
        <taxon>Dendrobiinae</taxon>
        <taxon>Dendrobium</taxon>
    </lineage>
</organism>
<comment type="caution">
    <text evidence="1">The sequence shown here is derived from an EMBL/GenBank/DDBJ whole genome shotgun (WGS) entry which is preliminary data.</text>
</comment>
<dbReference type="EMBL" id="JAGFBR010000015">
    <property type="protein sequence ID" value="KAH0455071.1"/>
    <property type="molecule type" value="Genomic_DNA"/>
</dbReference>
<sequence>MVGSPGVPFCNQKIHQKVHKAENGQEPVEVIQVTFVEIICYPSKLPISCCDVSDNGHQKCAEVAFVIIKIESCYHLKPDDLQNARSHHGKDGNDEANAHARELCEATLVSCDSSSNWDDYAVVDWYPNDNTNGVKDGQGSCRDFEVGTYMGVHGVSLKDKHSAHLTIHS</sequence>